<evidence type="ECO:0000313" key="1">
    <source>
        <dbReference type="EMBL" id="ANY68223.1"/>
    </source>
</evidence>
<dbReference type="EMBL" id="CP016808">
    <property type="protein sequence ID" value="ANY68223.1"/>
    <property type="molecule type" value="Genomic_DNA"/>
</dbReference>
<dbReference type="PANTHER" id="PTHR43235">
    <property type="entry name" value="GLUTAMINE AMIDOTRANSFERASE PB2B2.05-RELATED"/>
    <property type="match status" value="1"/>
</dbReference>
<reference evidence="1" key="1">
    <citation type="submission" date="2016-08" db="EMBL/GenBank/DDBJ databases">
        <title>Complete Genome Seqeunce of Paenibacillus sp. BIHB 4019 from tea rhizoplane.</title>
        <authorList>
            <person name="Thakur R."/>
            <person name="Swarnkar M.K."/>
            <person name="Gulati A."/>
        </authorList>
    </citation>
    <scope>NUCLEOTIDE SEQUENCE [LARGE SCALE GENOMIC DNA]</scope>
    <source>
        <strain evidence="1">BIHB4019</strain>
    </source>
</reference>
<gene>
    <name evidence="1" type="ORF">BBD42_18370</name>
</gene>
<dbReference type="GO" id="GO:0005829">
    <property type="term" value="C:cytosol"/>
    <property type="evidence" value="ECO:0007669"/>
    <property type="project" value="TreeGrafter"/>
</dbReference>
<organism evidence="1">
    <name type="scientific">Paenibacillus sp. BIHB 4019</name>
    <dbReference type="NCBI Taxonomy" id="1870819"/>
    <lineage>
        <taxon>Bacteria</taxon>
        <taxon>Bacillati</taxon>
        <taxon>Bacillota</taxon>
        <taxon>Bacilli</taxon>
        <taxon>Bacillales</taxon>
        <taxon>Paenibacillaceae</taxon>
        <taxon>Paenibacillus</taxon>
    </lineage>
</organism>
<dbReference type="InterPro" id="IPR011697">
    <property type="entry name" value="Peptidase_C26"/>
</dbReference>
<accession>A0A1B2DKH9</accession>
<name>A0A1B2DKH9_9BACL</name>
<dbReference type="SUPFAM" id="SSF52317">
    <property type="entry name" value="Class I glutamine amidotransferase-like"/>
    <property type="match status" value="1"/>
</dbReference>
<dbReference type="RefSeq" id="WP_099519372.1">
    <property type="nucleotide sequence ID" value="NZ_CP016808.1"/>
</dbReference>
<dbReference type="PROSITE" id="PS51273">
    <property type="entry name" value="GATASE_TYPE_1"/>
    <property type="match status" value="1"/>
</dbReference>
<dbReference type="InterPro" id="IPR044668">
    <property type="entry name" value="PuuD-like"/>
</dbReference>
<dbReference type="Gene3D" id="3.40.50.880">
    <property type="match status" value="1"/>
</dbReference>
<sequence>MIMIGLTMRVEEVASHGERRDAIDQSWINLLTACGYTPILLPNHLPTVQEMLRRLPIRGMIMTGGNDLLKYGGRAAERDEVERFLIQYACDSGMPLLGVCRGMQMLQDFWGIELARMDGHVAVHHAVHTNEGSLSKNSYHRYGALRSVEELVVTARAADGTIEAVMHKHASIKGIMWHPEREMPFEPNDMSMIKQLFGGE</sequence>
<dbReference type="AlphaFoldDB" id="A0A1B2DKH9"/>
<dbReference type="InterPro" id="IPR029062">
    <property type="entry name" value="Class_I_gatase-like"/>
</dbReference>
<dbReference type="PANTHER" id="PTHR43235:SF1">
    <property type="entry name" value="GLUTAMINE AMIDOTRANSFERASE PB2B2.05-RELATED"/>
    <property type="match status" value="1"/>
</dbReference>
<proteinExistence type="predicted"/>
<protein>
    <submittedName>
        <fullName evidence="1">Uncharacterized protein</fullName>
    </submittedName>
</protein>
<dbReference type="Pfam" id="PF07722">
    <property type="entry name" value="Peptidase_C26"/>
    <property type="match status" value="1"/>
</dbReference>
<dbReference type="GO" id="GO:0016811">
    <property type="term" value="F:hydrolase activity, acting on carbon-nitrogen (but not peptide) bonds, in linear amides"/>
    <property type="evidence" value="ECO:0007669"/>
    <property type="project" value="InterPro"/>
</dbReference>